<evidence type="ECO:0000313" key="4">
    <source>
        <dbReference type="EMBL" id="MEJ8573576.1"/>
    </source>
</evidence>
<gene>
    <name evidence="4" type="ORF">V3328_18950</name>
</gene>
<organism evidence="4 5">
    <name type="scientific">Microbaculum marinum</name>
    <dbReference type="NCBI Taxonomy" id="1764581"/>
    <lineage>
        <taxon>Bacteria</taxon>
        <taxon>Pseudomonadati</taxon>
        <taxon>Pseudomonadota</taxon>
        <taxon>Alphaproteobacteria</taxon>
        <taxon>Hyphomicrobiales</taxon>
        <taxon>Tepidamorphaceae</taxon>
        <taxon>Microbaculum</taxon>
    </lineage>
</organism>
<dbReference type="RefSeq" id="WP_340331279.1">
    <property type="nucleotide sequence ID" value="NZ_JAZHOF010000008.1"/>
</dbReference>
<keyword evidence="2" id="KW-0503">Monooxygenase</keyword>
<proteinExistence type="predicted"/>
<evidence type="ECO:0000259" key="3">
    <source>
        <dbReference type="Pfam" id="PF00296"/>
    </source>
</evidence>
<name>A0AAW9S1S9_9HYPH</name>
<dbReference type="PANTHER" id="PTHR30137">
    <property type="entry name" value="LUCIFERASE-LIKE MONOOXYGENASE"/>
    <property type="match status" value="1"/>
</dbReference>
<dbReference type="InterPro" id="IPR050766">
    <property type="entry name" value="Bact_Lucif_Oxidored"/>
</dbReference>
<dbReference type="EMBL" id="JAZHOF010000008">
    <property type="protein sequence ID" value="MEJ8573576.1"/>
    <property type="molecule type" value="Genomic_DNA"/>
</dbReference>
<dbReference type="AlphaFoldDB" id="A0AAW9S1S9"/>
<sequence>MQFSMFYPVAVASESDLGKGLYGLDRDRYDTTINELREQAICADESGWTSMMFAEHHFEIEGYHVTPNPLMLNVYLAQHTKRLRQGQMGLVLPNWNPLRLAEDIAMADHLTGGRLDVGLSRGYQPRSVGVMGQHYKANAAGTGSETVEATNRRIVEEWFEVMRRSWTEDLWDFEGEFISVPPKGLQWNHPISTRLNAGVSDGNLMQVATVPKPKQLPHPPLFTTLTQSPETLAWSAKIGSTAVTLAANLDIVKGVFQGYVDLAGQHGRKLGFGEYSKKGGVALCRNVAVARTREDAMETARQGSAFWTHWLGEFGFFEALRMKGQEGPVPKTFEQMVESGFQLVGTPDDVGEQIQRLKEELNVEYLIFIMYGGITEHARMLETIQLFGEEVIPKFAKPELAIA</sequence>
<dbReference type="Gene3D" id="3.20.20.30">
    <property type="entry name" value="Luciferase-like domain"/>
    <property type="match status" value="1"/>
</dbReference>
<dbReference type="GO" id="GO:0005829">
    <property type="term" value="C:cytosol"/>
    <property type="evidence" value="ECO:0007669"/>
    <property type="project" value="TreeGrafter"/>
</dbReference>
<evidence type="ECO:0000256" key="2">
    <source>
        <dbReference type="ARBA" id="ARBA00023033"/>
    </source>
</evidence>
<dbReference type="SUPFAM" id="SSF51679">
    <property type="entry name" value="Bacterial luciferase-like"/>
    <property type="match status" value="1"/>
</dbReference>
<dbReference type="EC" id="1.-.-.-" evidence="4"/>
<keyword evidence="5" id="KW-1185">Reference proteome</keyword>
<comment type="caution">
    <text evidence="4">The sequence shown here is derived from an EMBL/GenBank/DDBJ whole genome shotgun (WGS) entry which is preliminary data.</text>
</comment>
<dbReference type="InterPro" id="IPR036661">
    <property type="entry name" value="Luciferase-like_sf"/>
</dbReference>
<evidence type="ECO:0000313" key="5">
    <source>
        <dbReference type="Proteomes" id="UP001378188"/>
    </source>
</evidence>
<dbReference type="InterPro" id="IPR011251">
    <property type="entry name" value="Luciferase-like_dom"/>
</dbReference>
<evidence type="ECO:0000256" key="1">
    <source>
        <dbReference type="ARBA" id="ARBA00023002"/>
    </source>
</evidence>
<keyword evidence="1 4" id="KW-0560">Oxidoreductase</keyword>
<dbReference type="GO" id="GO:0004497">
    <property type="term" value="F:monooxygenase activity"/>
    <property type="evidence" value="ECO:0007669"/>
    <property type="project" value="UniProtKB-KW"/>
</dbReference>
<reference evidence="4 5" key="1">
    <citation type="submission" date="2024-02" db="EMBL/GenBank/DDBJ databases">
        <title>Genome analysis and characterization of Microbaculum marinisediminis sp. nov., isolated from marine sediment.</title>
        <authorList>
            <person name="Du Z.-J."/>
            <person name="Ye Y.-Q."/>
            <person name="Zhang Z.-R."/>
            <person name="Yuan S.-M."/>
            <person name="Zhang X.-Y."/>
        </authorList>
    </citation>
    <scope>NUCLEOTIDE SEQUENCE [LARGE SCALE GENOMIC DNA]</scope>
    <source>
        <strain evidence="4 5">SDUM1044001</strain>
    </source>
</reference>
<feature type="domain" description="Luciferase-like" evidence="3">
    <location>
        <begin position="1"/>
        <end position="359"/>
    </location>
</feature>
<dbReference type="Proteomes" id="UP001378188">
    <property type="component" value="Unassembled WGS sequence"/>
</dbReference>
<accession>A0AAW9S1S9</accession>
<dbReference type="PANTHER" id="PTHR30137:SF8">
    <property type="entry name" value="BLR5498 PROTEIN"/>
    <property type="match status" value="1"/>
</dbReference>
<dbReference type="Pfam" id="PF00296">
    <property type="entry name" value="Bac_luciferase"/>
    <property type="match status" value="1"/>
</dbReference>
<protein>
    <submittedName>
        <fullName evidence="4">LLM class flavin-dependent oxidoreductase</fullName>
        <ecNumber evidence="4">1.-.-.-</ecNumber>
    </submittedName>
</protein>
<dbReference type="GO" id="GO:0016705">
    <property type="term" value="F:oxidoreductase activity, acting on paired donors, with incorporation or reduction of molecular oxygen"/>
    <property type="evidence" value="ECO:0007669"/>
    <property type="project" value="InterPro"/>
</dbReference>